<dbReference type="EMBL" id="CP113517">
    <property type="protein sequence ID" value="WAR45712.1"/>
    <property type="molecule type" value="Genomic_DNA"/>
</dbReference>
<dbReference type="InterPro" id="IPR013424">
    <property type="entry name" value="Ice-binding_C"/>
</dbReference>
<organism evidence="2 3">
    <name type="scientific">Methylomonas rapida</name>
    <dbReference type="NCBI Taxonomy" id="2963939"/>
    <lineage>
        <taxon>Bacteria</taxon>
        <taxon>Pseudomonadati</taxon>
        <taxon>Pseudomonadota</taxon>
        <taxon>Gammaproteobacteria</taxon>
        <taxon>Methylococcales</taxon>
        <taxon>Methylococcaceae</taxon>
        <taxon>Methylomonas</taxon>
    </lineage>
</organism>
<dbReference type="RefSeq" id="WP_255186620.1">
    <property type="nucleotide sequence ID" value="NZ_CP113517.1"/>
</dbReference>
<proteinExistence type="predicted"/>
<protein>
    <submittedName>
        <fullName evidence="2">PEP-CTERM sorting domain-containing protein</fullName>
    </submittedName>
</protein>
<dbReference type="NCBIfam" id="TIGR02595">
    <property type="entry name" value="PEP_CTERM"/>
    <property type="match status" value="1"/>
</dbReference>
<feature type="signal peptide" evidence="1">
    <location>
        <begin position="1"/>
        <end position="28"/>
    </location>
</feature>
<sequence>MTTTNHAKLTSLGLATMLFAVLSGTAEAAKPDKPSNATYTNCSGVISGLISGATDCEISDQTQDFLKQDPMTVNLSGGFFDTSDWLFGGKIGNTDGYEGTSEGKSGTYDFSLLFNNTNWDNVMLIFKGGNDTSLVGYLLGSGVTSGTWASPFRAPDFSVGKKIKDVSHISVYYTEGRTKDNGSIPPAGITVPEPGELALLAIGFFGAASMMRIKRLKALRTPKSA</sequence>
<evidence type="ECO:0000256" key="1">
    <source>
        <dbReference type="SAM" id="SignalP"/>
    </source>
</evidence>
<dbReference type="Proteomes" id="UP001162780">
    <property type="component" value="Chromosome"/>
</dbReference>
<keyword evidence="3" id="KW-1185">Reference proteome</keyword>
<gene>
    <name evidence="2" type="ORF">NM686_004140</name>
</gene>
<feature type="chain" id="PRO_5046251046" evidence="1">
    <location>
        <begin position="29"/>
        <end position="225"/>
    </location>
</feature>
<accession>A0ABY7GMI2</accession>
<evidence type="ECO:0000313" key="3">
    <source>
        <dbReference type="Proteomes" id="UP001162780"/>
    </source>
</evidence>
<name>A0ABY7GMI2_9GAMM</name>
<reference evidence="2" key="1">
    <citation type="submission" date="2022-11" db="EMBL/GenBank/DDBJ databases">
        <title>Methylomonas rapida sp. nov., Carotenoid-Producing Obligate Methanotrophs with High Growth Characteristics and Biotechnological Potential.</title>
        <authorList>
            <person name="Tikhonova E.N."/>
            <person name="Suleimanov R.Z."/>
            <person name="Miroshnikov K."/>
            <person name="Oshkin I.Y."/>
            <person name="Belova S.E."/>
            <person name="Danilova O.V."/>
            <person name="Ashikhmin A."/>
            <person name="Konopkin A."/>
            <person name="But S.Y."/>
            <person name="Khmelenina V.N."/>
            <person name="Kuznetsov N."/>
            <person name="Pimenov N.V."/>
            <person name="Dedysh S.N."/>
        </authorList>
    </citation>
    <scope>NUCLEOTIDE SEQUENCE</scope>
    <source>
        <strain evidence="2">MP1</strain>
    </source>
</reference>
<evidence type="ECO:0000313" key="2">
    <source>
        <dbReference type="EMBL" id="WAR45712.1"/>
    </source>
</evidence>
<keyword evidence="1" id="KW-0732">Signal</keyword>